<keyword evidence="1" id="KW-0479">Metal-binding</keyword>
<dbReference type="OrthoDB" id="6041655at2759"/>
<evidence type="ECO:0000256" key="2">
    <source>
        <dbReference type="ARBA" id="ARBA00022771"/>
    </source>
</evidence>
<keyword evidence="2" id="KW-0863">Zinc-finger</keyword>
<dbReference type="Proteomes" id="UP001165740">
    <property type="component" value="Chromosome 12"/>
</dbReference>
<protein>
    <submittedName>
        <fullName evidence="7">Zinc finger MYND domain-containing protein 12-like isoform X1</fullName>
    </submittedName>
</protein>
<gene>
    <name evidence="7" type="primary">LOC106051619</name>
</gene>
<dbReference type="InterPro" id="IPR002893">
    <property type="entry name" value="Znf_MYND"/>
</dbReference>
<dbReference type="SUPFAM" id="SSF144232">
    <property type="entry name" value="HIT/MYND zinc finger-like"/>
    <property type="match status" value="1"/>
</dbReference>
<dbReference type="Gene3D" id="6.10.140.2220">
    <property type="match status" value="1"/>
</dbReference>
<dbReference type="GeneID" id="106051619"/>
<feature type="domain" description="MYND-type" evidence="5">
    <location>
        <begin position="43"/>
        <end position="79"/>
    </location>
</feature>
<keyword evidence="3" id="KW-0862">Zinc</keyword>
<proteinExistence type="predicted"/>
<feature type="region of interest" description="Disordered" evidence="4">
    <location>
        <begin position="1"/>
        <end position="20"/>
    </location>
</feature>
<evidence type="ECO:0000259" key="5">
    <source>
        <dbReference type="PROSITE" id="PS01360"/>
    </source>
</evidence>
<dbReference type="Gene3D" id="1.25.40.10">
    <property type="entry name" value="Tetratricopeptide repeat domain"/>
    <property type="match status" value="1"/>
</dbReference>
<dbReference type="PANTHER" id="PTHR46533:SF1">
    <property type="entry name" value="ZINC FINGER MYND DOMAIN-CONTAINING PROTEIN 12"/>
    <property type="match status" value="1"/>
</dbReference>
<dbReference type="RefSeq" id="XP_013062277.2">
    <property type="nucleotide sequence ID" value="XM_013206823.2"/>
</dbReference>
<name>A0A9U8DUT3_BIOGL</name>
<dbReference type="InterPro" id="IPR011990">
    <property type="entry name" value="TPR-like_helical_dom_sf"/>
</dbReference>
<dbReference type="GO" id="GO:0008270">
    <property type="term" value="F:zinc ion binding"/>
    <property type="evidence" value="ECO:0007669"/>
    <property type="project" value="UniProtKB-KW"/>
</dbReference>
<dbReference type="KEGG" id="bgt:106051619"/>
<evidence type="ECO:0000256" key="4">
    <source>
        <dbReference type="SAM" id="MobiDB-lite"/>
    </source>
</evidence>
<organism evidence="6 7">
    <name type="scientific">Biomphalaria glabrata</name>
    <name type="common">Bloodfluke planorb</name>
    <name type="synonym">Freshwater snail</name>
    <dbReference type="NCBI Taxonomy" id="6526"/>
    <lineage>
        <taxon>Eukaryota</taxon>
        <taxon>Metazoa</taxon>
        <taxon>Spiralia</taxon>
        <taxon>Lophotrochozoa</taxon>
        <taxon>Mollusca</taxon>
        <taxon>Gastropoda</taxon>
        <taxon>Heterobranchia</taxon>
        <taxon>Euthyneura</taxon>
        <taxon>Panpulmonata</taxon>
        <taxon>Hygrophila</taxon>
        <taxon>Lymnaeoidea</taxon>
        <taxon>Planorbidae</taxon>
        <taxon>Biomphalaria</taxon>
    </lineage>
</organism>
<evidence type="ECO:0000313" key="6">
    <source>
        <dbReference type="Proteomes" id="UP001165740"/>
    </source>
</evidence>
<evidence type="ECO:0000256" key="3">
    <source>
        <dbReference type="ARBA" id="ARBA00022833"/>
    </source>
</evidence>
<dbReference type="AlphaFoldDB" id="A0A9U8DUT3"/>
<dbReference type="PROSITE" id="PS01360">
    <property type="entry name" value="ZF_MYND_1"/>
    <property type="match status" value="1"/>
</dbReference>
<dbReference type="PANTHER" id="PTHR46533">
    <property type="entry name" value="ZINC FINGER MYND DOMAIN-CONTAINING PROTEIN 12"/>
    <property type="match status" value="1"/>
</dbReference>
<keyword evidence="6" id="KW-1185">Reference proteome</keyword>
<evidence type="ECO:0000313" key="7">
    <source>
        <dbReference type="RefSeq" id="XP_013062277.2"/>
    </source>
</evidence>
<dbReference type="InterPro" id="IPR053248">
    <property type="entry name" value="Zinc_finger_MYND_domain"/>
</dbReference>
<dbReference type="SUPFAM" id="SSF48452">
    <property type="entry name" value="TPR-like"/>
    <property type="match status" value="1"/>
</dbReference>
<sequence length="420" mass="48329">MIPAKIGSHTTPIKVAGKGSERNRLPPIKLNLLALTNNVKVKCELCNQWGSLQCAHCRVTYYCCEEHMELDRTLHEDICHRIEMLRQPIEFSPSQDTRERMKKQKRVLLEEMYEYTYRQGQTSMEAGQYDKAIPAAVVSAKYAREIWGTSAEVIPPLLVAAECYVNKGKLGTADGFLARVLCIELETTNLKPSIKARIKRNEGLIHQAKINYQDALECYAEEIYQNTEEFGPTHIRTSGGYCYLGHMFQLKANELTALSLYRQTVDIWINTVDPILEEMTSQPDVPVIGALKPQQEKQWMYECDKLEGLKILTKCYTHLKEMVTIEMPAMDIIRSIYAIGCIMYMNERYMEGKNRAQEGITWCNEKNLKAHPIHKKLLALNKYCERKIYKEDKSLLESQSMDNIRTEIRLDSRSGLNLAI</sequence>
<accession>A0A9U8DUT3</accession>
<evidence type="ECO:0000256" key="1">
    <source>
        <dbReference type="ARBA" id="ARBA00022723"/>
    </source>
</evidence>
<reference evidence="7" key="1">
    <citation type="submission" date="2025-08" db="UniProtKB">
        <authorList>
            <consortium name="RefSeq"/>
        </authorList>
    </citation>
    <scope>IDENTIFICATION</scope>
</reference>